<dbReference type="EMBL" id="JBHSFT010000039">
    <property type="protein sequence ID" value="MFC4663471.1"/>
    <property type="molecule type" value="Genomic_DNA"/>
</dbReference>
<evidence type="ECO:0000256" key="1">
    <source>
        <dbReference type="ARBA" id="ARBA00022448"/>
    </source>
</evidence>
<dbReference type="PANTHER" id="PTHR34382">
    <property type="entry name" value="PTS SYSTEM N,N'-DIACETYLCHITOBIOSE-SPECIFIC EIIA COMPONENT"/>
    <property type="match status" value="1"/>
</dbReference>
<dbReference type="Gene3D" id="1.20.58.80">
    <property type="entry name" value="Phosphotransferase system, lactose/cellobiose-type IIA subunit"/>
    <property type="match status" value="1"/>
</dbReference>
<reference evidence="7" key="1">
    <citation type="journal article" date="2019" name="Int. J. Syst. Evol. Microbiol.">
        <title>The Global Catalogue of Microorganisms (GCM) 10K type strain sequencing project: providing services to taxonomists for standard genome sequencing and annotation.</title>
        <authorList>
            <consortium name="The Broad Institute Genomics Platform"/>
            <consortium name="The Broad Institute Genome Sequencing Center for Infectious Disease"/>
            <person name="Wu L."/>
            <person name="Ma J."/>
        </authorList>
    </citation>
    <scope>NUCLEOTIDE SEQUENCE [LARGE SCALE GENOMIC DNA]</scope>
    <source>
        <strain evidence="7">CCUG 37257</strain>
    </source>
</reference>
<dbReference type="PANTHER" id="PTHR34382:SF7">
    <property type="entry name" value="PTS SYSTEM N,N'-DIACETYLCHITOBIOSE-SPECIFIC EIIA COMPONENT"/>
    <property type="match status" value="1"/>
</dbReference>
<dbReference type="PROSITE" id="PS51095">
    <property type="entry name" value="PTS_EIIA_TYPE_3"/>
    <property type="match status" value="1"/>
</dbReference>
<evidence type="ECO:0000256" key="5">
    <source>
        <dbReference type="PROSITE-ProRule" id="PRU00418"/>
    </source>
</evidence>
<keyword evidence="4" id="KW-0598">Phosphotransferase system</keyword>
<organism evidence="6 7">
    <name type="scientific">Oceanobacillus aidingensis</name>
    <dbReference type="NCBI Taxonomy" id="645964"/>
    <lineage>
        <taxon>Bacteria</taxon>
        <taxon>Bacillati</taxon>
        <taxon>Bacillota</taxon>
        <taxon>Bacilli</taxon>
        <taxon>Bacillales</taxon>
        <taxon>Bacillaceae</taxon>
        <taxon>Oceanobacillus</taxon>
    </lineage>
</organism>
<evidence type="ECO:0000313" key="7">
    <source>
        <dbReference type="Proteomes" id="UP001595988"/>
    </source>
</evidence>
<keyword evidence="1" id="KW-0813">Transport</keyword>
<name>A0ABV9K070_9BACI</name>
<keyword evidence="2" id="KW-0762">Sugar transport</keyword>
<dbReference type="InterPro" id="IPR003188">
    <property type="entry name" value="PTS_IIA_lac/cel"/>
</dbReference>
<accession>A0ABV9K070</accession>
<evidence type="ECO:0000256" key="2">
    <source>
        <dbReference type="ARBA" id="ARBA00022597"/>
    </source>
</evidence>
<keyword evidence="3" id="KW-0808">Transferase</keyword>
<proteinExistence type="predicted"/>
<evidence type="ECO:0000256" key="3">
    <source>
        <dbReference type="ARBA" id="ARBA00022679"/>
    </source>
</evidence>
<comment type="caution">
    <text evidence="6">The sequence shown here is derived from an EMBL/GenBank/DDBJ whole genome shotgun (WGS) entry which is preliminary data.</text>
</comment>
<dbReference type="RefSeq" id="WP_379542485.1">
    <property type="nucleotide sequence ID" value="NZ_JBHSFT010000039.1"/>
</dbReference>
<evidence type="ECO:0000256" key="4">
    <source>
        <dbReference type="ARBA" id="ARBA00022683"/>
    </source>
</evidence>
<dbReference type="Pfam" id="PF02255">
    <property type="entry name" value="PTS_IIA"/>
    <property type="match status" value="1"/>
</dbReference>
<dbReference type="SUPFAM" id="SSF46973">
    <property type="entry name" value="Enzyme IIa from lactose specific PTS, IIa-lac"/>
    <property type="match status" value="1"/>
</dbReference>
<feature type="modified residue" description="Phosphohistidine; by HPr" evidence="5">
    <location>
        <position position="85"/>
    </location>
</feature>
<keyword evidence="7" id="KW-1185">Reference proteome</keyword>
<dbReference type="InterPro" id="IPR036542">
    <property type="entry name" value="PTS_IIA_lac/cel_sf"/>
</dbReference>
<evidence type="ECO:0000313" key="6">
    <source>
        <dbReference type="EMBL" id="MFC4663471.1"/>
    </source>
</evidence>
<sequence length="114" mass="13034">MSENDYNEEIDELTQVSMNILMHAGNARDNLVKAFESIHNENFEEANDSLKKAREEITTSHGIQTNTLQKEASGEQIRYSTLFAHAQDTMMTAQSEILIAENLLKIFEKIMKKI</sequence>
<dbReference type="Proteomes" id="UP001595988">
    <property type="component" value="Unassembled WGS sequence"/>
</dbReference>
<dbReference type="PIRSF" id="PIRSF000699">
    <property type="entry name" value="PTS_IILac_III"/>
    <property type="match status" value="1"/>
</dbReference>
<gene>
    <name evidence="6" type="ORF">ACFO3P_14930</name>
</gene>
<protein>
    <submittedName>
        <fullName evidence="6">PTS lactose/cellobiose transporter subunit IIA</fullName>
    </submittedName>
</protein>